<feature type="transmembrane region" description="Helical" evidence="6">
    <location>
        <begin position="363"/>
        <end position="393"/>
    </location>
</feature>
<comment type="subcellular location">
    <subcellularLocation>
        <location evidence="1">Cell membrane</location>
        <topology evidence="1">Multi-pass membrane protein</topology>
    </subcellularLocation>
</comment>
<feature type="transmembrane region" description="Helical" evidence="6">
    <location>
        <begin position="273"/>
        <end position="295"/>
    </location>
</feature>
<evidence type="ECO:0000256" key="2">
    <source>
        <dbReference type="ARBA" id="ARBA00022475"/>
    </source>
</evidence>
<dbReference type="Pfam" id="PF03772">
    <property type="entry name" value="Competence"/>
    <property type="match status" value="1"/>
</dbReference>
<keyword evidence="4 6" id="KW-1133">Transmembrane helix</keyword>
<dbReference type="KEGG" id="acek:FLP30_01330"/>
<gene>
    <name evidence="8" type="ORF">FLP30_01330</name>
</gene>
<evidence type="ECO:0000256" key="5">
    <source>
        <dbReference type="ARBA" id="ARBA00023136"/>
    </source>
</evidence>
<dbReference type="InterPro" id="IPR004477">
    <property type="entry name" value="ComEC_N"/>
</dbReference>
<keyword evidence="3 6" id="KW-0812">Transmembrane</keyword>
<keyword evidence="2" id="KW-1003">Cell membrane</keyword>
<evidence type="ECO:0000259" key="7">
    <source>
        <dbReference type="Pfam" id="PF03772"/>
    </source>
</evidence>
<feature type="transmembrane region" description="Helical" evidence="6">
    <location>
        <begin position="73"/>
        <end position="91"/>
    </location>
</feature>
<proteinExistence type="predicted"/>
<reference evidence="8 9" key="1">
    <citation type="submission" date="2019-09" db="EMBL/GenBank/DDBJ databases">
        <title>Genome sequencing of strain KACC 21233.</title>
        <authorList>
            <person name="Heo J."/>
            <person name="Kim S.-J."/>
            <person name="Kim J.-S."/>
            <person name="Hong S.-B."/>
            <person name="Kwon S.-W."/>
        </authorList>
    </citation>
    <scope>NUCLEOTIDE SEQUENCE [LARGE SCALE GENOMIC DNA]</scope>
    <source>
        <strain evidence="8 9">KACC 21233</strain>
    </source>
</reference>
<evidence type="ECO:0000313" key="8">
    <source>
        <dbReference type="EMBL" id="QEO16567.1"/>
    </source>
</evidence>
<feature type="transmembrane region" description="Helical" evidence="6">
    <location>
        <begin position="46"/>
        <end position="67"/>
    </location>
</feature>
<evidence type="ECO:0000256" key="6">
    <source>
        <dbReference type="SAM" id="Phobius"/>
    </source>
</evidence>
<dbReference type="PANTHER" id="PTHR30619">
    <property type="entry name" value="DNA INTERNALIZATION/COMPETENCE PROTEIN COMEC/REC2"/>
    <property type="match status" value="1"/>
</dbReference>
<evidence type="ECO:0000313" key="9">
    <source>
        <dbReference type="Proteomes" id="UP000324536"/>
    </source>
</evidence>
<keyword evidence="9" id="KW-1185">Reference proteome</keyword>
<feature type="transmembrane region" description="Helical" evidence="6">
    <location>
        <begin position="307"/>
        <end position="328"/>
    </location>
</feature>
<dbReference type="PANTHER" id="PTHR30619:SF1">
    <property type="entry name" value="RECOMBINATION PROTEIN 2"/>
    <property type="match status" value="1"/>
</dbReference>
<name>A0A5C1YNA5_9PROT</name>
<dbReference type="GO" id="GO:0005886">
    <property type="term" value="C:plasma membrane"/>
    <property type="evidence" value="ECO:0007669"/>
    <property type="project" value="UniProtKB-SubCell"/>
</dbReference>
<dbReference type="RefSeq" id="WP_149278008.1">
    <property type="nucleotide sequence ID" value="NZ_CP043506.1"/>
</dbReference>
<dbReference type="InterPro" id="IPR052159">
    <property type="entry name" value="Competence_DNA_uptake"/>
</dbReference>
<dbReference type="Proteomes" id="UP000324536">
    <property type="component" value="Chromosome"/>
</dbReference>
<feature type="transmembrane region" description="Helical" evidence="6">
    <location>
        <begin position="515"/>
        <end position="536"/>
    </location>
</feature>
<dbReference type="OrthoDB" id="9790149at2"/>
<feature type="transmembrane region" description="Helical" evidence="6">
    <location>
        <begin position="485"/>
        <end position="509"/>
    </location>
</feature>
<evidence type="ECO:0000256" key="4">
    <source>
        <dbReference type="ARBA" id="ARBA00022989"/>
    </source>
</evidence>
<dbReference type="EMBL" id="CP043506">
    <property type="protein sequence ID" value="QEO16567.1"/>
    <property type="molecule type" value="Genomic_DNA"/>
</dbReference>
<organism evidence="8 9">
    <name type="scientific">Acetobacter vaccinii</name>
    <dbReference type="NCBI Taxonomy" id="2592655"/>
    <lineage>
        <taxon>Bacteria</taxon>
        <taxon>Pseudomonadati</taxon>
        <taxon>Pseudomonadota</taxon>
        <taxon>Alphaproteobacteria</taxon>
        <taxon>Acetobacterales</taxon>
        <taxon>Acetobacteraceae</taxon>
        <taxon>Acetobacter</taxon>
    </lineage>
</organism>
<evidence type="ECO:0000256" key="1">
    <source>
        <dbReference type="ARBA" id="ARBA00004651"/>
    </source>
</evidence>
<evidence type="ECO:0000256" key="3">
    <source>
        <dbReference type="ARBA" id="ARBA00022692"/>
    </source>
</evidence>
<protein>
    <submittedName>
        <fullName evidence="8">ComEC/Rec2 family competence protein</fullName>
    </submittedName>
</protein>
<dbReference type="AlphaFoldDB" id="A0A5C1YNA5"/>
<dbReference type="NCBIfam" id="TIGR00360">
    <property type="entry name" value="ComEC_N-term"/>
    <property type="match status" value="1"/>
</dbReference>
<keyword evidence="5 6" id="KW-0472">Membrane</keyword>
<sequence length="724" mass="75979">MRGMIHAVEHQLLLRQRRLVVWVPVGVALGAAAFFALPWEPEWWTCLGMLLGSACAGVVVLAIGWGWLLARVIGGGCLAVALGAALAFAALHRQPPMPELPARAVVLSGLVRSVLPAQPVSGGRLLARRVELADVRFEDYLTDDLPPLRRLITVRLQRGDEAPIAAGDRLKVRAILRPPPFPALPGGRDRQFDAWFDGHAGTGQALAAVQVRPGGMQGLASMAAWFTNLRAGVDTQVQAALPGPVGAVASILLAGRGESLPASVRADFAASGLAHLLAVAGLHLGLVMLVVMGVVRRLLVAWPYAALYWPCKVLAAIVALAAGGFYVLLTGAHLPAQRGWLMAGLVVLALVAGRRGVSMRGLALAACVLLVLSPQAVVGVAFQMSMAAVMALVAGYDILHRPLLDWRARTPGFVGWLVQHVAGLAGVSLLAGLATLPVGMAHFGVIEPYFILANLIAVPLMAVLVMPAGLAALCLMPWHLAGGCLFVMGLGIRIIIVLAHGVACLPGAIVPVPVMPGWGLVLCLLGLCWLCLWSGLWRLMGVAAMAVGVLSPWSVARPDILLGPDGGLVGVRGAQALYVIGQARDSFLVEAAWAQALGLPVRRVDATQPFETPEDDMTCAEDGPPDVCLLFRHDKAIVLIARTGGEGVSDLCAGADGVVATVGLGPLCRRLPLRLDRHSAWWHGAEAVYLGGSVPAVRQARRSRLWVLRPGGHATPLLPLAAAE</sequence>
<feature type="transmembrane region" description="Helical" evidence="6">
    <location>
        <begin position="449"/>
        <end position="473"/>
    </location>
</feature>
<feature type="domain" description="ComEC/Rec2-related protein" evidence="7">
    <location>
        <begin position="252"/>
        <end position="534"/>
    </location>
</feature>
<accession>A0A5C1YNA5</accession>
<feature type="transmembrane region" description="Helical" evidence="6">
    <location>
        <begin position="340"/>
        <end position="357"/>
    </location>
</feature>
<feature type="transmembrane region" description="Helical" evidence="6">
    <location>
        <begin position="20"/>
        <end position="39"/>
    </location>
</feature>
<feature type="transmembrane region" description="Helical" evidence="6">
    <location>
        <begin position="413"/>
        <end position="437"/>
    </location>
</feature>